<keyword evidence="5" id="KW-0378">Hydrolase</keyword>
<feature type="chain" id="PRO_5005459554" evidence="3">
    <location>
        <begin position="40"/>
        <end position="445"/>
    </location>
</feature>
<accession>A0A0K1EIX8</accession>
<evidence type="ECO:0000313" key="6">
    <source>
        <dbReference type="Proteomes" id="UP000067626"/>
    </source>
</evidence>
<dbReference type="STRING" id="52.CMC5_047730"/>
<dbReference type="RefSeq" id="WP_050432526.1">
    <property type="nucleotide sequence ID" value="NZ_CP012159.1"/>
</dbReference>
<evidence type="ECO:0000313" key="5">
    <source>
        <dbReference type="EMBL" id="AKT40617.1"/>
    </source>
</evidence>
<comment type="catalytic activity">
    <reaction evidence="1">
        <text>a beta-lactam + H2O = a substituted beta-amino acid</text>
        <dbReference type="Rhea" id="RHEA:20401"/>
        <dbReference type="ChEBI" id="CHEBI:15377"/>
        <dbReference type="ChEBI" id="CHEBI:35627"/>
        <dbReference type="ChEBI" id="CHEBI:140347"/>
        <dbReference type="EC" id="3.5.2.6"/>
    </reaction>
</comment>
<protein>
    <submittedName>
        <fullName evidence="5">Serine hydrolase</fullName>
    </submittedName>
</protein>
<keyword evidence="3" id="KW-0732">Signal</keyword>
<feature type="domain" description="Beta-lactamase class A catalytic" evidence="4">
    <location>
        <begin position="192"/>
        <end position="289"/>
    </location>
</feature>
<dbReference type="GO" id="GO:0046677">
    <property type="term" value="P:response to antibiotic"/>
    <property type="evidence" value="ECO:0007669"/>
    <property type="project" value="InterPro"/>
</dbReference>
<evidence type="ECO:0000256" key="1">
    <source>
        <dbReference type="ARBA" id="ARBA00001526"/>
    </source>
</evidence>
<dbReference type="Pfam" id="PF13354">
    <property type="entry name" value="Beta-lactamase2"/>
    <property type="match status" value="1"/>
</dbReference>
<evidence type="ECO:0000259" key="4">
    <source>
        <dbReference type="Pfam" id="PF13354"/>
    </source>
</evidence>
<name>A0A0K1EIX8_CHOCO</name>
<keyword evidence="6" id="KW-1185">Reference proteome</keyword>
<dbReference type="EMBL" id="CP012159">
    <property type="protein sequence ID" value="AKT40617.1"/>
    <property type="molecule type" value="Genomic_DNA"/>
</dbReference>
<dbReference type="SUPFAM" id="SSF56601">
    <property type="entry name" value="beta-lactamase/transpeptidase-like"/>
    <property type="match status" value="1"/>
</dbReference>
<dbReference type="Gene3D" id="3.40.710.10">
    <property type="entry name" value="DD-peptidase/beta-lactamase superfamily"/>
    <property type="match status" value="1"/>
</dbReference>
<sequence>MMQLAPERALPGRSLSRRTVRAGAHVLALSALCALAACASTPPPEPLAPAQSSSDPGPPALVTGSTSDVQRAPNPSTPEEALTRFLTAERPEETWFSPDFLDKVPIGAIGSVLTQLRDELGAFVSVAPEGPSGHVARFARGTVPIRAKLDAEGRFTTLFLAPPEQDVVDFDGAIAALRSLPGKHHLLVVTDGKPRVESHGDEPLAVGSAFKLAILAALRGQVDTKKRAWKDVVTLKPEHRSLPSGTLHEWPAGSLLTVQSLASLMIAQSDNTATDALIDVVGRRAIEPFAPHARPFLSTREAFVLKAQTNEALLGRWVKADEAGRRTLLAEIDRQPLPPPEAFSSEPRAIADVEWFFSARELCGLMEKVHDLPLFSINPGLARAKDWESVAFKGGSEPGVLNLTTRVSGKGHTHCVVATFNDGKPIDERRVVMTYGQVLAALRTP</sequence>
<gene>
    <name evidence="5" type="ORF">CMC5_047730</name>
</gene>
<proteinExistence type="predicted"/>
<organism evidence="5 6">
    <name type="scientific">Chondromyces crocatus</name>
    <dbReference type="NCBI Taxonomy" id="52"/>
    <lineage>
        <taxon>Bacteria</taxon>
        <taxon>Pseudomonadati</taxon>
        <taxon>Myxococcota</taxon>
        <taxon>Polyangia</taxon>
        <taxon>Polyangiales</taxon>
        <taxon>Polyangiaceae</taxon>
        <taxon>Chondromyces</taxon>
    </lineage>
</organism>
<evidence type="ECO:0000256" key="2">
    <source>
        <dbReference type="SAM" id="MobiDB-lite"/>
    </source>
</evidence>
<feature type="signal peptide" evidence="3">
    <location>
        <begin position="1"/>
        <end position="39"/>
    </location>
</feature>
<dbReference type="KEGG" id="ccro:CMC5_047730"/>
<dbReference type="InterPro" id="IPR012338">
    <property type="entry name" value="Beta-lactam/transpept-like"/>
</dbReference>
<evidence type="ECO:0000256" key="3">
    <source>
        <dbReference type="SAM" id="SignalP"/>
    </source>
</evidence>
<dbReference type="GO" id="GO:0008800">
    <property type="term" value="F:beta-lactamase activity"/>
    <property type="evidence" value="ECO:0007669"/>
    <property type="project" value="UniProtKB-EC"/>
</dbReference>
<dbReference type="InterPro" id="IPR000871">
    <property type="entry name" value="Beta-lactam_class-A"/>
</dbReference>
<dbReference type="PATRIC" id="fig|52.7.peg.5266"/>
<dbReference type="AlphaFoldDB" id="A0A0K1EIX8"/>
<dbReference type="PANTHER" id="PTHR35333">
    <property type="entry name" value="BETA-LACTAMASE"/>
    <property type="match status" value="1"/>
</dbReference>
<reference evidence="5 6" key="1">
    <citation type="submission" date="2015-07" db="EMBL/GenBank/DDBJ databases">
        <title>Genome analysis of myxobacterium Chondromyces crocatus Cm c5 reveals a high potential for natural compound synthesis and the genetic basis for the loss of fruiting body formation.</title>
        <authorList>
            <person name="Zaburannyi N."/>
            <person name="Bunk B."/>
            <person name="Maier J."/>
            <person name="Overmann J."/>
            <person name="Mueller R."/>
        </authorList>
    </citation>
    <scope>NUCLEOTIDE SEQUENCE [LARGE SCALE GENOMIC DNA]</scope>
    <source>
        <strain evidence="5 6">Cm c5</strain>
    </source>
</reference>
<dbReference type="Proteomes" id="UP000067626">
    <property type="component" value="Chromosome"/>
</dbReference>
<dbReference type="InterPro" id="IPR045155">
    <property type="entry name" value="Beta-lactam_cat"/>
</dbReference>
<dbReference type="GO" id="GO:0030655">
    <property type="term" value="P:beta-lactam antibiotic catabolic process"/>
    <property type="evidence" value="ECO:0007669"/>
    <property type="project" value="InterPro"/>
</dbReference>
<feature type="region of interest" description="Disordered" evidence="2">
    <location>
        <begin position="42"/>
        <end position="79"/>
    </location>
</feature>
<dbReference type="PANTHER" id="PTHR35333:SF5">
    <property type="entry name" value="CONSERVED LIPOPROTEIN LPQF-RELATED"/>
    <property type="match status" value="1"/>
</dbReference>